<name>A0A0L0NRJ1_CANAR</name>
<dbReference type="Proteomes" id="UP000037122">
    <property type="component" value="Unassembled WGS sequence"/>
</dbReference>
<sequence length="44" mass="5510">MWRDIVILKFKIGVISRKVVNVKNLEDCKTFSFYFFFFFFFFLQ</sequence>
<proteinExistence type="predicted"/>
<dbReference type="AlphaFoldDB" id="A0A0L0NRJ1"/>
<dbReference type="EMBL" id="LGST01000050">
    <property type="protein sequence ID" value="KND96761.1"/>
    <property type="molecule type" value="Genomic_DNA"/>
</dbReference>
<organism evidence="1 2">
    <name type="scientific">Candidozyma auris</name>
    <name type="common">Yeast</name>
    <name type="synonym">Candida auris</name>
    <dbReference type="NCBI Taxonomy" id="498019"/>
    <lineage>
        <taxon>Eukaryota</taxon>
        <taxon>Fungi</taxon>
        <taxon>Dikarya</taxon>
        <taxon>Ascomycota</taxon>
        <taxon>Saccharomycotina</taxon>
        <taxon>Pichiomycetes</taxon>
        <taxon>Metschnikowiaceae</taxon>
        <taxon>Candidozyma</taxon>
    </lineage>
</organism>
<protein>
    <submittedName>
        <fullName evidence="1">Uncharacterized protein</fullName>
    </submittedName>
</protein>
<gene>
    <name evidence="1" type="ORF">QG37_06875</name>
</gene>
<evidence type="ECO:0000313" key="2">
    <source>
        <dbReference type="Proteomes" id="UP000037122"/>
    </source>
</evidence>
<evidence type="ECO:0000313" key="1">
    <source>
        <dbReference type="EMBL" id="KND96761.1"/>
    </source>
</evidence>
<reference evidence="2" key="1">
    <citation type="journal article" date="2015" name="BMC Genomics">
        <title>Draft genome of a commonly misdiagnosed multidrug resistant pathogen Candida auris.</title>
        <authorList>
            <person name="Chatterjee S."/>
            <person name="Alampalli S.V."/>
            <person name="Nageshan R.K."/>
            <person name="Chettiar S.T."/>
            <person name="Joshi S."/>
            <person name="Tatu U.S."/>
        </authorList>
    </citation>
    <scope>NUCLEOTIDE SEQUENCE [LARGE SCALE GENOMIC DNA]</scope>
    <source>
        <strain evidence="2">6684</strain>
    </source>
</reference>
<comment type="caution">
    <text evidence="1">The sequence shown here is derived from an EMBL/GenBank/DDBJ whole genome shotgun (WGS) entry which is preliminary data.</text>
</comment>
<accession>A0A0L0NRJ1</accession>